<name>A0A7U9TL43_9MOLU</name>
<dbReference type="KEGG" id="manr:MPAN_010180"/>
<evidence type="ECO:0000313" key="1">
    <source>
        <dbReference type="EMBL" id="BCR36125.1"/>
    </source>
</evidence>
<organism evidence="1 2">
    <name type="scientific">Mariniplasma anaerobium</name>
    <dbReference type="NCBI Taxonomy" id="2735436"/>
    <lineage>
        <taxon>Bacteria</taxon>
        <taxon>Bacillati</taxon>
        <taxon>Mycoplasmatota</taxon>
        <taxon>Mollicutes</taxon>
        <taxon>Acholeplasmatales</taxon>
        <taxon>Acholeplasmataceae</taxon>
        <taxon>Mariniplasma</taxon>
    </lineage>
</organism>
<dbReference type="InterPro" id="IPR006944">
    <property type="entry name" value="Phage/GTA_portal"/>
</dbReference>
<accession>A0A7U9TL43</accession>
<dbReference type="EMBL" id="AP024412">
    <property type="protein sequence ID" value="BCR36125.1"/>
    <property type="molecule type" value="Genomic_DNA"/>
</dbReference>
<dbReference type="RefSeq" id="WP_176239588.1">
    <property type="nucleotide sequence ID" value="NZ_AP024412.1"/>
</dbReference>
<dbReference type="AlphaFoldDB" id="A0A7U9TL43"/>
<evidence type="ECO:0000313" key="2">
    <source>
        <dbReference type="Proteomes" id="UP000620133"/>
    </source>
</evidence>
<gene>
    <name evidence="1" type="ORF">MPAN_010180</name>
</gene>
<reference evidence="1" key="1">
    <citation type="submission" date="2021-01" db="EMBL/GenBank/DDBJ databases">
        <title>Draft genome sequence of Acholeplasmataceae bacterium strain Mahy22.</title>
        <authorList>
            <person name="Watanabe M."/>
            <person name="Kojima H."/>
            <person name="Fukui M."/>
        </authorList>
    </citation>
    <scope>NUCLEOTIDE SEQUENCE</scope>
    <source>
        <strain evidence="1">Mahy22</strain>
    </source>
</reference>
<proteinExistence type="predicted"/>
<dbReference type="Pfam" id="PF04860">
    <property type="entry name" value="Phage_portal"/>
    <property type="match status" value="1"/>
</dbReference>
<evidence type="ECO:0008006" key="3">
    <source>
        <dbReference type="Google" id="ProtNLM"/>
    </source>
</evidence>
<dbReference type="Proteomes" id="UP000620133">
    <property type="component" value="Chromosome"/>
</dbReference>
<sequence length="405" mass="45819">MAIFKRKSKTGSFDALQLISNLNTFYTPFGNNISNSDVVKICIDRVASQCAKLKPRFIKTENDKTVTEKKGRLSFLLKYKPNEIMTPYDFIYKTITLLLLNDNAFIYPKFDKQTGGLKGVYPLRPVTVEMIVDTSDAYFIKFLFDNGESYTLPYDNIIHLRRHYGQNDIFGGTGSSGDHEAILKTISINDSLLQGIDNAIKSSMQIRGIIKMNGMLSEVDKKKQRELFDAALSESMNVKGSSIIPIDLKSEYIPLNVDPKLIEKETLEFLQSKILDYFGVSVPIFTSKYTEEEFNSFYESTIEPLAIQLSEAFSLGLLTDNQIERGEEIIFFSERLQYASWNTKVTAIEKLMSLGIMSLNESRALLGLEPIEGGNKRLQSLNFVDADKANQYQVGTEESKDENNS</sequence>
<keyword evidence="2" id="KW-1185">Reference proteome</keyword>
<protein>
    <recommendedName>
        <fullName evidence="3">HK97 family phage portal protein</fullName>
    </recommendedName>
</protein>